<dbReference type="EMBL" id="KB730192">
    <property type="protein sequence ID" value="ENH70360.1"/>
    <property type="molecule type" value="Genomic_DNA"/>
</dbReference>
<evidence type="ECO:0000313" key="5">
    <source>
        <dbReference type="Proteomes" id="UP000016928"/>
    </source>
</evidence>
<evidence type="ECO:0000259" key="1">
    <source>
        <dbReference type="Pfam" id="PF03184"/>
    </source>
</evidence>
<dbReference type="HOGENOM" id="CLU_013929_2_4_1"/>
<dbReference type="AlphaFoldDB" id="N4UJZ3"/>
<dbReference type="EMBL" id="KB730192">
    <property type="protein sequence ID" value="ENH70362.1"/>
    <property type="molecule type" value="Genomic_DNA"/>
</dbReference>
<dbReference type="VEuPathDB" id="FungiDB:FOC1_g10012284"/>
<sequence>ITNRLTSPYCLLILNDHESHYLADFERYYKENKIITLYMPAYTSYLLQPLDIKCFIVLKKAYSREIKHLVRYFITHISKTKFFSAFYTAFKATFTESNIQGGFRGARLTLLNLETIILKLNMQL</sequence>
<reference evidence="3" key="2">
    <citation type="submission" date="2012-09" db="EMBL/GenBank/DDBJ databases">
        <title>Genome Sequencing and Comparative Transcriptomics of Race1 and Race4 of Banana pathogen: Fusarium oxysporum f.sp. cubense.</title>
        <authorList>
            <person name="Fang X."/>
            <person name="Huang J."/>
        </authorList>
    </citation>
    <scope>NUCLEOTIDE SEQUENCE</scope>
    <source>
        <strain evidence="3">Race 1</strain>
    </source>
</reference>
<dbReference type="VEuPathDB" id="FungiDB:FOC1_g10012281"/>
<proteinExistence type="predicted"/>
<reference evidence="5" key="1">
    <citation type="submission" date="2012-09" db="EMBL/GenBank/DDBJ databases">
        <title>Genome sequencing and comparative transcriptomics of race 1 and race 4 of banana pathogen: Fusarium oxysporum f. sp. cubense.</title>
        <authorList>
            <person name="Fang X."/>
            <person name="Huang J."/>
        </authorList>
    </citation>
    <scope>NUCLEOTIDE SEQUENCE [LARGE SCALE GENOMIC DNA]</scope>
    <source>
        <strain evidence="5">race 1</strain>
    </source>
</reference>
<accession>N4UJZ3</accession>
<dbReference type="Pfam" id="PF03184">
    <property type="entry name" value="DDE_1"/>
    <property type="match status" value="1"/>
</dbReference>
<dbReference type="Proteomes" id="UP000016928">
    <property type="component" value="Unassembled WGS sequence"/>
</dbReference>
<dbReference type="EMBL" id="KB730192">
    <property type="protein sequence ID" value="ENH70358.1"/>
    <property type="molecule type" value="Genomic_DNA"/>
</dbReference>
<evidence type="ECO:0000313" key="3">
    <source>
        <dbReference type="EMBL" id="ENH70360.1"/>
    </source>
</evidence>
<dbReference type="InterPro" id="IPR004875">
    <property type="entry name" value="DDE_SF_endonuclease_dom"/>
</dbReference>
<dbReference type="STRING" id="1229664.N4UJZ3"/>
<reference evidence="5" key="3">
    <citation type="journal article" date="2014" name="PLoS ONE">
        <title>Genome and Transcriptome Analysis of the Fungal Pathogen Fusarium oxysporum f. sp. cubense Causing Banana Vascular Wilt Disease.</title>
        <authorList>
            <person name="Guo L."/>
            <person name="Han L."/>
            <person name="Yang L."/>
            <person name="Zeng H."/>
            <person name="Fan D."/>
            <person name="Zhu Y."/>
            <person name="Feng Y."/>
            <person name="Wang G."/>
            <person name="Peng C."/>
            <person name="Jiang X."/>
            <person name="Zhou D."/>
            <person name="Ni P."/>
            <person name="Liang C."/>
            <person name="Liu L."/>
            <person name="Wang J."/>
            <person name="Mao C."/>
            <person name="Fang X."/>
            <person name="Peng M."/>
            <person name="Huang J."/>
        </authorList>
    </citation>
    <scope>NUCLEOTIDE SEQUENCE [LARGE SCALE GENOMIC DNA]</scope>
    <source>
        <strain evidence="5">race 1</strain>
    </source>
</reference>
<name>N4UJZ3_FUSC1</name>
<protein>
    <recommendedName>
        <fullName evidence="1">DDE-1 domain-containing protein</fullName>
    </recommendedName>
</protein>
<dbReference type="VEuPathDB" id="FungiDB:FOC1_g10012278"/>
<evidence type="ECO:0000313" key="4">
    <source>
        <dbReference type="EMBL" id="ENH70362.1"/>
    </source>
</evidence>
<dbReference type="OrthoDB" id="5422709at2759"/>
<gene>
    <name evidence="2" type="ORF">FOC1_g10012278</name>
    <name evidence="3" type="ORF">FOC1_g10012281</name>
    <name evidence="4" type="ORF">FOC1_g10012284</name>
</gene>
<dbReference type="GO" id="GO:0003676">
    <property type="term" value="F:nucleic acid binding"/>
    <property type="evidence" value="ECO:0007669"/>
    <property type="project" value="InterPro"/>
</dbReference>
<organism evidence="3 5">
    <name type="scientific">Fusarium oxysporum f. sp. cubense (strain race 1)</name>
    <name type="common">Panama disease fungus</name>
    <dbReference type="NCBI Taxonomy" id="1229664"/>
    <lineage>
        <taxon>Eukaryota</taxon>
        <taxon>Fungi</taxon>
        <taxon>Dikarya</taxon>
        <taxon>Ascomycota</taxon>
        <taxon>Pezizomycotina</taxon>
        <taxon>Sordariomycetes</taxon>
        <taxon>Hypocreomycetidae</taxon>
        <taxon>Hypocreales</taxon>
        <taxon>Nectriaceae</taxon>
        <taxon>Fusarium</taxon>
        <taxon>Fusarium oxysporum species complex</taxon>
    </lineage>
</organism>
<feature type="domain" description="DDE-1" evidence="1">
    <location>
        <begin position="9"/>
        <end position="103"/>
    </location>
</feature>
<feature type="non-terminal residue" evidence="3">
    <location>
        <position position="1"/>
    </location>
</feature>
<evidence type="ECO:0000313" key="2">
    <source>
        <dbReference type="EMBL" id="ENH70358.1"/>
    </source>
</evidence>